<dbReference type="SUPFAM" id="SSF48371">
    <property type="entry name" value="ARM repeat"/>
    <property type="match status" value="2"/>
</dbReference>
<dbReference type="PANTHER" id="PTHR12697:SF5">
    <property type="entry name" value="DEOXYHYPUSINE HYDROXYLASE"/>
    <property type="match status" value="1"/>
</dbReference>
<gene>
    <name evidence="1" type="ORF">MNBD_NITROSPINAE02-146</name>
</gene>
<organism evidence="1">
    <name type="scientific">hydrothermal vent metagenome</name>
    <dbReference type="NCBI Taxonomy" id="652676"/>
    <lineage>
        <taxon>unclassified sequences</taxon>
        <taxon>metagenomes</taxon>
        <taxon>ecological metagenomes</taxon>
    </lineage>
</organism>
<name>A0A3B1C8P2_9ZZZZ</name>
<dbReference type="AlphaFoldDB" id="A0A3B1C8P2"/>
<dbReference type="Pfam" id="PF13646">
    <property type="entry name" value="HEAT_2"/>
    <property type="match status" value="3"/>
</dbReference>
<dbReference type="SMART" id="SM00567">
    <property type="entry name" value="EZ_HEAT"/>
    <property type="match status" value="9"/>
</dbReference>
<reference evidence="1" key="1">
    <citation type="submission" date="2018-06" db="EMBL/GenBank/DDBJ databases">
        <authorList>
            <person name="Zhirakovskaya E."/>
        </authorList>
    </citation>
    <scope>NUCLEOTIDE SEQUENCE</scope>
</reference>
<protein>
    <submittedName>
        <fullName evidence="1">Uncharacterized protein</fullName>
    </submittedName>
</protein>
<dbReference type="InterPro" id="IPR011989">
    <property type="entry name" value="ARM-like"/>
</dbReference>
<dbReference type="GO" id="GO:0016491">
    <property type="term" value="F:oxidoreductase activity"/>
    <property type="evidence" value="ECO:0007669"/>
    <property type="project" value="TreeGrafter"/>
</dbReference>
<accession>A0A3B1C8P2</accession>
<dbReference type="PANTHER" id="PTHR12697">
    <property type="entry name" value="PBS LYASE HEAT-LIKE PROTEIN"/>
    <property type="match status" value="1"/>
</dbReference>
<dbReference type="Pfam" id="PF03130">
    <property type="entry name" value="HEAT_PBS"/>
    <property type="match status" value="1"/>
</dbReference>
<dbReference type="EMBL" id="UOGE01000080">
    <property type="protein sequence ID" value="VAX23021.1"/>
    <property type="molecule type" value="Genomic_DNA"/>
</dbReference>
<dbReference type="InterPro" id="IPR004155">
    <property type="entry name" value="PBS_lyase_HEAT"/>
</dbReference>
<sequence length="667" mass="72430">MPEDIKDEIASLIAPFLACEEFYARYEAVKALGALTHTPSSAPLLSIAADPHEDIDMRMDAIESLVKINDPENHGAVTDLLRDESADIRLCAIRALGSMGAVSAADEVISLLDRDTTDMISDDEFDWDPQWDIQLEAVRALGVMGDEKAVAPIIRLYENELSYDLSEHVFKALSHIGSPDAIRFLARTLSDGAPQERRLIVQTIAKNKALLKEMKNELKKALGDKEPLVRAAATTAYAKLDEQNALTALNKSLIDPDATVRAGALLSLAEIGVGGTFYEKIATALDDPSPVVRAQSALLSQKCPIEMVRDKLTRLMEEDVDEVASHALNAFASLKAEGTAERLADIALDTNRSPYVRIQCVNLIASHYIDSAANLLPSPLDVEPRQVSIAFASCLAGSSEEEEIEYLVNDLRELTGIGDRAEPPAEKDKGVLELDEEEVRVKIGKKTRMVVRSPGATPGALKAEDLIRILSRTDHPKIKSILAECLTLKKSTIAAAAARAIARMGAAECASSLVTALDHVSPHVRSEAAMAVGGLKIDDNEVTTRLGELATMDRDPMVREASMSALGSGPAETVHKYLQKGLADPELGVRQAAVIAMGNCGDDQAIEPLAAELYNYGDFTHLRPDMYEALRKLDLNRVKTRLLETLSNKERHLDHWVAIQALGNVFG</sequence>
<evidence type="ECO:0000313" key="1">
    <source>
        <dbReference type="EMBL" id="VAX23021.1"/>
    </source>
</evidence>
<dbReference type="InterPro" id="IPR016024">
    <property type="entry name" value="ARM-type_fold"/>
</dbReference>
<proteinExistence type="predicted"/>
<dbReference type="Gene3D" id="1.25.10.10">
    <property type="entry name" value="Leucine-rich Repeat Variant"/>
    <property type="match status" value="3"/>
</dbReference>